<dbReference type="AlphaFoldDB" id="A0A1X3H9P4"/>
<comment type="caution">
    <text evidence="5">The sequence shown here is derived from an EMBL/GenBank/DDBJ whole genome shotgun (WGS) entry which is preliminary data.</text>
</comment>
<dbReference type="SUPFAM" id="SSF46785">
    <property type="entry name" value="Winged helix' DNA-binding domain"/>
    <property type="match status" value="1"/>
</dbReference>
<dbReference type="PANTHER" id="PTHR35790">
    <property type="entry name" value="HTH-TYPE TRANSCRIPTIONAL REGULATOR PCHR"/>
    <property type="match status" value="1"/>
</dbReference>
<dbReference type="GO" id="GO:0003700">
    <property type="term" value="F:DNA-binding transcription factor activity"/>
    <property type="evidence" value="ECO:0007669"/>
    <property type="project" value="InterPro"/>
</dbReference>
<evidence type="ECO:0000313" key="6">
    <source>
        <dbReference type="Proteomes" id="UP000193553"/>
    </source>
</evidence>
<protein>
    <recommendedName>
        <fullName evidence="4">HTH marR-type domain-containing protein</fullName>
    </recommendedName>
</protein>
<name>A0A1X3H9P4_9BRAD</name>
<dbReference type="Gene3D" id="1.10.10.10">
    <property type="entry name" value="Winged helix-like DNA-binding domain superfamily/Winged helix DNA-binding domain"/>
    <property type="match status" value="1"/>
</dbReference>
<dbReference type="PRINTS" id="PR00598">
    <property type="entry name" value="HTHMARR"/>
</dbReference>
<sequence>MLGKCGTWNEVHWRSPKMPATKKFEREKALDERSRSAGMLAREHVAVLVSTLGMRLNRGATAYYRAAWNIGIVEWRLLMTLKSIESLNVSELSDAADVDKAAASRSLAILADRGLISIEQTRSRGRAAIAKLTREGRDFATGMAEASRKREARLFKDFSAADKQELSQLLHQLSNALDHADWEH</sequence>
<dbReference type="Pfam" id="PF12802">
    <property type="entry name" value="MarR_2"/>
    <property type="match status" value="1"/>
</dbReference>
<accession>A0A1X3H9P4</accession>
<dbReference type="GO" id="GO:0003677">
    <property type="term" value="F:DNA binding"/>
    <property type="evidence" value="ECO:0007669"/>
    <property type="project" value="UniProtKB-KW"/>
</dbReference>
<dbReference type="InterPro" id="IPR036390">
    <property type="entry name" value="WH_DNA-bd_sf"/>
</dbReference>
<dbReference type="SMART" id="SM00347">
    <property type="entry name" value="HTH_MARR"/>
    <property type="match status" value="1"/>
</dbReference>
<organism evidence="5 6">
    <name type="scientific">Bradyrhizobium canariense</name>
    <dbReference type="NCBI Taxonomy" id="255045"/>
    <lineage>
        <taxon>Bacteria</taxon>
        <taxon>Pseudomonadati</taxon>
        <taxon>Pseudomonadota</taxon>
        <taxon>Alphaproteobacteria</taxon>
        <taxon>Hyphomicrobiales</taxon>
        <taxon>Nitrobacteraceae</taxon>
        <taxon>Bradyrhizobium</taxon>
    </lineage>
</organism>
<evidence type="ECO:0000256" key="2">
    <source>
        <dbReference type="ARBA" id="ARBA00023125"/>
    </source>
</evidence>
<reference evidence="5 6" key="1">
    <citation type="submission" date="2017-03" db="EMBL/GenBank/DDBJ databases">
        <title>Whole genome sequences of fourteen strains of Bradyrhizobium canariense and one strain of Bradyrhizobium japonicum isolated from Lupinus (Papilionoideae: Genisteae) species in Algeria.</title>
        <authorList>
            <person name="Crovadore J."/>
            <person name="Chekireb D."/>
            <person name="Brachmann A."/>
            <person name="Chablais R."/>
            <person name="Cochard B."/>
            <person name="Lefort F."/>
        </authorList>
    </citation>
    <scope>NUCLEOTIDE SEQUENCE [LARGE SCALE GENOMIC DNA]</scope>
    <source>
        <strain evidence="5 6">UBMA195</strain>
    </source>
</reference>
<dbReference type="PANTHER" id="PTHR35790:SF4">
    <property type="entry name" value="HTH-TYPE TRANSCRIPTIONAL REGULATOR PCHR"/>
    <property type="match status" value="1"/>
</dbReference>
<evidence type="ECO:0000256" key="1">
    <source>
        <dbReference type="ARBA" id="ARBA00023015"/>
    </source>
</evidence>
<evidence type="ECO:0000256" key="3">
    <source>
        <dbReference type="ARBA" id="ARBA00023163"/>
    </source>
</evidence>
<feature type="domain" description="HTH marR-type" evidence="4">
    <location>
        <begin position="42"/>
        <end position="175"/>
    </location>
</feature>
<evidence type="ECO:0000259" key="4">
    <source>
        <dbReference type="PROSITE" id="PS50995"/>
    </source>
</evidence>
<dbReference type="Proteomes" id="UP000193553">
    <property type="component" value="Unassembled WGS sequence"/>
</dbReference>
<dbReference type="PROSITE" id="PS50995">
    <property type="entry name" value="HTH_MARR_2"/>
    <property type="match status" value="1"/>
</dbReference>
<dbReference type="InterPro" id="IPR000835">
    <property type="entry name" value="HTH_MarR-typ"/>
</dbReference>
<dbReference type="InterPro" id="IPR036388">
    <property type="entry name" value="WH-like_DNA-bd_sf"/>
</dbReference>
<dbReference type="EMBL" id="NAFI01000164">
    <property type="protein sequence ID" value="OSJ12982.1"/>
    <property type="molecule type" value="Genomic_DNA"/>
</dbReference>
<keyword evidence="1" id="KW-0805">Transcription regulation</keyword>
<gene>
    <name evidence="5" type="ORF">BSZ18_11810</name>
</gene>
<dbReference type="InterPro" id="IPR052067">
    <property type="entry name" value="Metal_resp_HTH_trans_reg"/>
</dbReference>
<keyword evidence="2" id="KW-0238">DNA-binding</keyword>
<evidence type="ECO:0000313" key="5">
    <source>
        <dbReference type="EMBL" id="OSJ12982.1"/>
    </source>
</evidence>
<keyword evidence="3" id="KW-0804">Transcription</keyword>
<proteinExistence type="predicted"/>